<dbReference type="AlphaFoldDB" id="A0A158JP67"/>
<gene>
    <name evidence="2" type="ORF">AWB68_04058</name>
</gene>
<evidence type="ECO:0000313" key="2">
    <source>
        <dbReference type="EMBL" id="SAL70568.1"/>
    </source>
</evidence>
<dbReference type="OrthoDB" id="8897756at2"/>
<dbReference type="Gene3D" id="2.130.10.10">
    <property type="entry name" value="YVTN repeat-like/Quinoprotein amine dehydrogenase"/>
    <property type="match status" value="1"/>
</dbReference>
<dbReference type="RefSeq" id="WP_087646141.1">
    <property type="nucleotide sequence ID" value="NZ_FCON02000045.1"/>
</dbReference>
<feature type="signal peptide" evidence="1">
    <location>
        <begin position="1"/>
        <end position="25"/>
    </location>
</feature>
<proteinExistence type="predicted"/>
<feature type="chain" id="PRO_5011114508" evidence="1">
    <location>
        <begin position="26"/>
        <end position="298"/>
    </location>
</feature>
<dbReference type="Gene3D" id="2.120.10.30">
    <property type="entry name" value="TolB, C-terminal domain"/>
    <property type="match status" value="1"/>
</dbReference>
<keyword evidence="1" id="KW-0732">Signal</keyword>
<accession>A0A158JP67</accession>
<name>A0A158JP67_9BURK</name>
<evidence type="ECO:0000256" key="1">
    <source>
        <dbReference type="SAM" id="SignalP"/>
    </source>
</evidence>
<sequence>MKRPLLACVTSLCLAACGSLGPGSAAQTITLAGAPNGVAVRVPEGTIYVTDDASNGIVASSDAAHFAPYATLPAAGGQRNGLSQIATGADGDLFVERFGFGSTSAIFRVDAAGHVTLASDANPSRRRLGLAVLSRTELLSSWFVKQGDDPAQGGVSLVTRDPASSRATERDIVAGLGKPVGLAIVGDTLYITDQTNNRIVKVGLRATLSAAAPVAASDVFATVTAPDLLAASPDGTLYTKCGEHGLCRFSKTGEPTVLANDFDEPRGVAVDAAHKRLVAVDRARGTGRPSHLRIMRLD</sequence>
<organism evidence="2 3">
    <name type="scientific">Caballeronia choica</name>
    <dbReference type="NCBI Taxonomy" id="326476"/>
    <lineage>
        <taxon>Bacteria</taxon>
        <taxon>Pseudomonadati</taxon>
        <taxon>Pseudomonadota</taxon>
        <taxon>Betaproteobacteria</taxon>
        <taxon>Burkholderiales</taxon>
        <taxon>Burkholderiaceae</taxon>
        <taxon>Caballeronia</taxon>
    </lineage>
</organism>
<reference evidence="2" key="1">
    <citation type="submission" date="2016-01" db="EMBL/GenBank/DDBJ databases">
        <authorList>
            <person name="Peeters C."/>
        </authorList>
    </citation>
    <scope>NUCLEOTIDE SEQUENCE [LARGE SCALE GENOMIC DNA]</scope>
    <source>
        <strain evidence="2">LMG 22940</strain>
    </source>
</reference>
<evidence type="ECO:0000313" key="3">
    <source>
        <dbReference type="Proteomes" id="UP000054770"/>
    </source>
</evidence>
<comment type="caution">
    <text evidence="2">The sequence shown here is derived from an EMBL/GenBank/DDBJ whole genome shotgun (WGS) entry which is preliminary data.</text>
</comment>
<dbReference type="SUPFAM" id="SSF63829">
    <property type="entry name" value="Calcium-dependent phosphotriesterase"/>
    <property type="match status" value="1"/>
</dbReference>
<protein>
    <submittedName>
        <fullName evidence="2">NHL repeat protein</fullName>
    </submittedName>
</protein>
<dbReference type="Proteomes" id="UP000054770">
    <property type="component" value="Unassembled WGS sequence"/>
</dbReference>
<dbReference type="InterPro" id="IPR011042">
    <property type="entry name" value="6-blade_b-propeller_TolB-like"/>
</dbReference>
<dbReference type="EMBL" id="FCON02000045">
    <property type="protein sequence ID" value="SAL70568.1"/>
    <property type="molecule type" value="Genomic_DNA"/>
</dbReference>
<dbReference type="InterPro" id="IPR015943">
    <property type="entry name" value="WD40/YVTN_repeat-like_dom_sf"/>
</dbReference>
<keyword evidence="3" id="KW-1185">Reference proteome</keyword>